<evidence type="ECO:0000313" key="9">
    <source>
        <dbReference type="EMBL" id="SSX22092.1"/>
    </source>
</evidence>
<dbReference type="PANTHER" id="PTHR12316:SF17">
    <property type="entry name" value="NINJURIN C, ISOFORM D"/>
    <property type="match status" value="1"/>
</dbReference>
<dbReference type="Pfam" id="PF04923">
    <property type="entry name" value="Ninjurin"/>
    <property type="match status" value="1"/>
</dbReference>
<protein>
    <submittedName>
        <fullName evidence="9">CSON005988 protein</fullName>
    </submittedName>
</protein>
<reference evidence="8" key="1">
    <citation type="submission" date="2018-04" db="EMBL/GenBank/DDBJ databases">
        <authorList>
            <person name="Go L.Y."/>
            <person name="Mitchell J.A."/>
        </authorList>
    </citation>
    <scope>NUCLEOTIDE SEQUENCE</scope>
    <source>
        <tissue evidence="8">Whole organism</tissue>
    </source>
</reference>
<comment type="similarity">
    <text evidence="2">Belongs to the ninjurin family.</text>
</comment>
<evidence type="ECO:0000256" key="4">
    <source>
        <dbReference type="ARBA" id="ARBA00022889"/>
    </source>
</evidence>
<keyword evidence="4" id="KW-0130">Cell adhesion</keyword>
<evidence type="ECO:0000256" key="5">
    <source>
        <dbReference type="ARBA" id="ARBA00022989"/>
    </source>
</evidence>
<dbReference type="EMBL" id="UFQT01000229">
    <property type="protein sequence ID" value="SSX22092.1"/>
    <property type="molecule type" value="Genomic_DNA"/>
</dbReference>
<dbReference type="PANTHER" id="PTHR12316">
    <property type="entry name" value="NINJURIN-RELATED"/>
    <property type="match status" value="1"/>
</dbReference>
<dbReference type="AlphaFoldDB" id="A0A336LVL5"/>
<comment type="subcellular location">
    <subcellularLocation>
        <location evidence="1">Membrane</location>
        <topology evidence="1">Multi-pass membrane protein</topology>
    </subcellularLocation>
</comment>
<evidence type="ECO:0000256" key="7">
    <source>
        <dbReference type="SAM" id="Phobius"/>
    </source>
</evidence>
<evidence type="ECO:0000256" key="1">
    <source>
        <dbReference type="ARBA" id="ARBA00004141"/>
    </source>
</evidence>
<organism evidence="9">
    <name type="scientific">Culicoides sonorensis</name>
    <name type="common">Biting midge</name>
    <dbReference type="NCBI Taxonomy" id="179676"/>
    <lineage>
        <taxon>Eukaryota</taxon>
        <taxon>Metazoa</taxon>
        <taxon>Ecdysozoa</taxon>
        <taxon>Arthropoda</taxon>
        <taxon>Hexapoda</taxon>
        <taxon>Insecta</taxon>
        <taxon>Pterygota</taxon>
        <taxon>Neoptera</taxon>
        <taxon>Endopterygota</taxon>
        <taxon>Diptera</taxon>
        <taxon>Nematocera</taxon>
        <taxon>Chironomoidea</taxon>
        <taxon>Ceratopogonidae</taxon>
        <taxon>Ceratopogoninae</taxon>
        <taxon>Culicoides</taxon>
        <taxon>Monoculicoides</taxon>
    </lineage>
</organism>
<evidence type="ECO:0000313" key="8">
    <source>
        <dbReference type="EMBL" id="SSX01712.1"/>
    </source>
</evidence>
<dbReference type="GO" id="GO:0016020">
    <property type="term" value="C:membrane"/>
    <property type="evidence" value="ECO:0007669"/>
    <property type="project" value="UniProtKB-SubCell"/>
</dbReference>
<evidence type="ECO:0000256" key="3">
    <source>
        <dbReference type="ARBA" id="ARBA00022692"/>
    </source>
</evidence>
<accession>A0A336LVL5</accession>
<proteinExistence type="inferred from homology"/>
<reference evidence="9" key="2">
    <citation type="submission" date="2018-07" db="EMBL/GenBank/DDBJ databases">
        <authorList>
            <person name="Quirk P.G."/>
            <person name="Krulwich T.A."/>
        </authorList>
    </citation>
    <scope>NUCLEOTIDE SEQUENCE</scope>
</reference>
<dbReference type="VEuPathDB" id="VectorBase:CSON005988"/>
<evidence type="ECO:0000256" key="6">
    <source>
        <dbReference type="ARBA" id="ARBA00023136"/>
    </source>
</evidence>
<evidence type="ECO:0000256" key="2">
    <source>
        <dbReference type="ARBA" id="ARBA00008141"/>
    </source>
</evidence>
<dbReference type="EMBL" id="UFQS01000229">
    <property type="protein sequence ID" value="SSX01712.1"/>
    <property type="molecule type" value="Genomic_DNA"/>
</dbReference>
<dbReference type="InterPro" id="IPR007007">
    <property type="entry name" value="Ninjurin"/>
</dbReference>
<dbReference type="GO" id="GO:0042246">
    <property type="term" value="P:tissue regeneration"/>
    <property type="evidence" value="ECO:0007669"/>
    <property type="project" value="InterPro"/>
</dbReference>
<dbReference type="GO" id="GO:0007155">
    <property type="term" value="P:cell adhesion"/>
    <property type="evidence" value="ECO:0007669"/>
    <property type="project" value="UniProtKB-KW"/>
</dbReference>
<feature type="transmembrane region" description="Helical" evidence="7">
    <location>
        <begin position="140"/>
        <end position="162"/>
    </location>
</feature>
<keyword evidence="6 7" id="KW-0472">Membrane</keyword>
<feature type="transmembrane region" description="Helical" evidence="7">
    <location>
        <begin position="97"/>
        <end position="119"/>
    </location>
</feature>
<gene>
    <name evidence="9" type="primary">CSON005988</name>
</gene>
<sequence>MMSLMASCDKSESTQTEEPIVLAKRIQPLNSSGVDTVDGDSIPRPLFENFQGQSSEDKLQFNAKKAIVAGMLDITLLSSNANQLKYITAHDFNAMNISITVLISLSLFLQVCSGLMMIYKHSVAYQDGSRPSSRGIEVTLVAFVFLITVINVVASVFTPNIVTSPLRRLDD</sequence>
<keyword evidence="3 7" id="KW-0812">Transmembrane</keyword>
<keyword evidence="5 7" id="KW-1133">Transmembrane helix</keyword>
<name>A0A336LVL5_CULSO</name>